<dbReference type="Ensembl" id="ENSORLT00000036427.1">
    <property type="protein sequence ID" value="ENSORLP00000029696.1"/>
    <property type="gene ID" value="ENSORLG00000029160.1"/>
</dbReference>
<reference evidence="4" key="2">
    <citation type="submission" date="2025-08" db="UniProtKB">
        <authorList>
            <consortium name="Ensembl"/>
        </authorList>
    </citation>
    <scope>IDENTIFICATION</scope>
    <source>
        <strain evidence="4">Hd-rR</strain>
    </source>
</reference>
<dbReference type="STRING" id="8090.ENSORLP00000029696"/>
<dbReference type="Gene3D" id="2.60.40.10">
    <property type="entry name" value="Immunoglobulins"/>
    <property type="match status" value="3"/>
</dbReference>
<dbReference type="GO" id="GO:0003823">
    <property type="term" value="F:antigen binding"/>
    <property type="evidence" value="ECO:0000318"/>
    <property type="project" value="GO_Central"/>
</dbReference>
<evidence type="ECO:0000259" key="3">
    <source>
        <dbReference type="PROSITE" id="PS50835"/>
    </source>
</evidence>
<dbReference type="InterPro" id="IPR036179">
    <property type="entry name" value="Ig-like_dom_sf"/>
</dbReference>
<dbReference type="FunFam" id="2.60.40.10:FF:000283">
    <property type="entry name" value="Immunoglobulin kappa constant"/>
    <property type="match status" value="1"/>
</dbReference>
<dbReference type="GO" id="GO:0019731">
    <property type="term" value="P:antibacterial humoral response"/>
    <property type="evidence" value="ECO:0000318"/>
    <property type="project" value="GO_Central"/>
</dbReference>
<feature type="domain" description="Ig-like" evidence="3">
    <location>
        <begin position="213"/>
        <end position="303"/>
    </location>
</feature>
<dbReference type="InterPro" id="IPR013783">
    <property type="entry name" value="Ig-like_fold"/>
</dbReference>
<accession>A0A3B3HD14</accession>
<evidence type="ECO:0000313" key="4">
    <source>
        <dbReference type="Ensembl" id="ENSORLP00000029696.1"/>
    </source>
</evidence>
<evidence type="ECO:0000313" key="5">
    <source>
        <dbReference type="Proteomes" id="UP000001038"/>
    </source>
</evidence>
<dbReference type="SUPFAM" id="SSF48726">
    <property type="entry name" value="Immunoglobulin"/>
    <property type="match status" value="3"/>
</dbReference>
<dbReference type="GO" id="GO:0006958">
    <property type="term" value="P:complement activation, classical pathway"/>
    <property type="evidence" value="ECO:0000318"/>
    <property type="project" value="GO_Central"/>
</dbReference>
<dbReference type="GO" id="GO:0042571">
    <property type="term" value="C:immunoglobulin complex, circulating"/>
    <property type="evidence" value="ECO:0000318"/>
    <property type="project" value="GO_Central"/>
</dbReference>
<dbReference type="InterPro" id="IPR050380">
    <property type="entry name" value="Immune_Resp_Modulators"/>
</dbReference>
<evidence type="ECO:0000256" key="1">
    <source>
        <dbReference type="ARBA" id="ARBA00023157"/>
    </source>
</evidence>
<protein>
    <recommendedName>
        <fullName evidence="3">Ig-like domain-containing protein</fullName>
    </recommendedName>
</protein>
<keyword evidence="1" id="KW-1015">Disulfide bond</keyword>
<dbReference type="InterPro" id="IPR003597">
    <property type="entry name" value="Ig_C1-set"/>
</dbReference>
<dbReference type="PANTHER" id="PTHR23411">
    <property type="entry name" value="TAPASIN"/>
    <property type="match status" value="1"/>
</dbReference>
<keyword evidence="2" id="KW-0393">Immunoglobulin domain</keyword>
<dbReference type="InterPro" id="IPR007110">
    <property type="entry name" value="Ig-like_dom"/>
</dbReference>
<dbReference type="AlphaFoldDB" id="A0A3B3HD14"/>
<keyword evidence="5" id="KW-1185">Reference proteome</keyword>
<proteinExistence type="predicted"/>
<dbReference type="CDD" id="cd00098">
    <property type="entry name" value="IgC1"/>
    <property type="match status" value="1"/>
</dbReference>
<feature type="domain" description="Ig-like" evidence="3">
    <location>
        <begin position="110"/>
        <end position="208"/>
    </location>
</feature>
<dbReference type="Pfam" id="PF07654">
    <property type="entry name" value="C1-set"/>
    <property type="match status" value="2"/>
</dbReference>
<sequence length="415" mass="47444">EHVQRPSVFMLPPVEHAKNKEVTLTCSVKDFFPEEVFVAWLVDDDVVDSKYKTSTTSPVEKEGSYLVYSQLTLTDDQWKQSGVVYMLKFRRTNAKTCHLFSITELRVVSPNISLFPVWEGEFGVSQVRLICTLNGYFPKNLSVEWQQNKQQLTQIQPTERHLQSVEGGEKTYSLTSEIEPNMEEWTRGSNFTCKFIHKENKDEKTTIFGFNPPSIHVEIPSFKTVMMTNSDVKARCFIHNVAAKLVWLMDREQPSTDRVNEFSNKTTLISELTVPSSSWKNLKLLKCKVQHHCFSAEKTVEISGEKINFKTKHYLQTENNDVKLHCDLSQLSSQHLYVTLQSKGADISDKQYVDLTNSMLIFLKLQPHIQSVSASLFLTSTGRVTRVSPAKSIKAFPASLLSPKLSVFLVRMVLF</sequence>
<evidence type="ECO:0000256" key="2">
    <source>
        <dbReference type="ARBA" id="ARBA00023319"/>
    </source>
</evidence>
<organism evidence="4 5">
    <name type="scientific">Oryzias latipes</name>
    <name type="common">Japanese rice fish</name>
    <name type="synonym">Japanese killifish</name>
    <dbReference type="NCBI Taxonomy" id="8090"/>
    <lineage>
        <taxon>Eukaryota</taxon>
        <taxon>Metazoa</taxon>
        <taxon>Chordata</taxon>
        <taxon>Craniata</taxon>
        <taxon>Vertebrata</taxon>
        <taxon>Euteleostomi</taxon>
        <taxon>Actinopterygii</taxon>
        <taxon>Neopterygii</taxon>
        <taxon>Teleostei</taxon>
        <taxon>Neoteleostei</taxon>
        <taxon>Acanthomorphata</taxon>
        <taxon>Ovalentaria</taxon>
        <taxon>Atherinomorphae</taxon>
        <taxon>Beloniformes</taxon>
        <taxon>Adrianichthyidae</taxon>
        <taxon>Oryziinae</taxon>
        <taxon>Oryzias</taxon>
    </lineage>
</organism>
<dbReference type="GO" id="GO:0034987">
    <property type="term" value="F:immunoglobulin receptor binding"/>
    <property type="evidence" value="ECO:0000318"/>
    <property type="project" value="GO_Central"/>
</dbReference>
<dbReference type="PROSITE" id="PS50835">
    <property type="entry name" value="IG_LIKE"/>
    <property type="match status" value="3"/>
</dbReference>
<reference evidence="4 5" key="1">
    <citation type="journal article" date="2007" name="Nature">
        <title>The medaka draft genome and insights into vertebrate genome evolution.</title>
        <authorList>
            <person name="Kasahara M."/>
            <person name="Naruse K."/>
            <person name="Sasaki S."/>
            <person name="Nakatani Y."/>
            <person name="Qu W."/>
            <person name="Ahsan B."/>
            <person name="Yamada T."/>
            <person name="Nagayasu Y."/>
            <person name="Doi K."/>
            <person name="Kasai Y."/>
            <person name="Jindo T."/>
            <person name="Kobayashi D."/>
            <person name="Shimada A."/>
            <person name="Toyoda A."/>
            <person name="Kuroki Y."/>
            <person name="Fujiyama A."/>
            <person name="Sasaki T."/>
            <person name="Shimizu A."/>
            <person name="Asakawa S."/>
            <person name="Shimizu N."/>
            <person name="Hashimoto S."/>
            <person name="Yang J."/>
            <person name="Lee Y."/>
            <person name="Matsushima K."/>
            <person name="Sugano S."/>
            <person name="Sakaizumi M."/>
            <person name="Narita T."/>
            <person name="Ohishi K."/>
            <person name="Haga S."/>
            <person name="Ohta F."/>
            <person name="Nomoto H."/>
            <person name="Nogata K."/>
            <person name="Morishita T."/>
            <person name="Endo T."/>
            <person name="Shin-I T."/>
            <person name="Takeda H."/>
            <person name="Morishita S."/>
            <person name="Kohara Y."/>
        </authorList>
    </citation>
    <scope>NUCLEOTIDE SEQUENCE [LARGE SCALE GENOMIC DNA]</scope>
    <source>
        <strain evidence="4 5">Hd-rR</strain>
    </source>
</reference>
<dbReference type="GeneTree" id="ENSGT00940000163371"/>
<feature type="domain" description="Ig-like" evidence="3">
    <location>
        <begin position="6"/>
        <end position="109"/>
    </location>
</feature>
<dbReference type="Proteomes" id="UP000001038">
    <property type="component" value="Chromosome 8"/>
</dbReference>
<dbReference type="InParanoid" id="A0A3B3HD14"/>
<dbReference type="Bgee" id="ENSORLG00000029160">
    <property type="expression patterns" value="Expressed in mesonephros and 14 other cell types or tissues"/>
</dbReference>
<name>A0A3B3HD14_ORYLA</name>
<dbReference type="SMART" id="SM00407">
    <property type="entry name" value="IGc1"/>
    <property type="match status" value="2"/>
</dbReference>
<reference evidence="4" key="3">
    <citation type="submission" date="2025-09" db="UniProtKB">
        <authorList>
            <consortium name="Ensembl"/>
        </authorList>
    </citation>
    <scope>IDENTIFICATION</scope>
    <source>
        <strain evidence="4">Hd-rR</strain>
    </source>
</reference>